<keyword evidence="5" id="KW-1185">Reference proteome</keyword>
<dbReference type="InterPro" id="IPR058036">
    <property type="entry name" value="BREX_BrxC_4th"/>
</dbReference>
<dbReference type="Pfam" id="PF25791">
    <property type="entry name" value="WHD_BREX_BrxC"/>
    <property type="match status" value="1"/>
</dbReference>
<dbReference type="InterPro" id="IPR058037">
    <property type="entry name" value="BREX_BrxC_helical"/>
</dbReference>
<dbReference type="InterPro" id="IPR047679">
    <property type="entry name" value="BREX_BrxC"/>
</dbReference>
<evidence type="ECO:0008006" key="6">
    <source>
        <dbReference type="Google" id="ProtNLM"/>
    </source>
</evidence>
<feature type="domain" description="Probable ATP-binding protein BrxC winged helix-turn-helix" evidence="1">
    <location>
        <begin position="750"/>
        <end position="852"/>
    </location>
</feature>
<feature type="domain" description="Probable ATP-binding protein BrxC alpha-helical" evidence="2">
    <location>
        <begin position="882"/>
        <end position="1002"/>
    </location>
</feature>
<protein>
    <recommendedName>
        <fullName evidence="6">ATPase</fullName>
    </recommendedName>
</protein>
<dbReference type="InterPro" id="IPR027417">
    <property type="entry name" value="P-loop_NTPase"/>
</dbReference>
<dbReference type="STRING" id="28181.BEN30_16170"/>
<dbReference type="EMBL" id="MCGG01000068">
    <property type="protein sequence ID" value="OEJ64563.1"/>
    <property type="molecule type" value="Genomic_DNA"/>
</dbReference>
<evidence type="ECO:0000259" key="2">
    <source>
        <dbReference type="Pfam" id="PF25792"/>
    </source>
</evidence>
<proteinExistence type="predicted"/>
<reference evidence="5" key="1">
    <citation type="submission" date="2016-07" db="EMBL/GenBank/DDBJ databases">
        <authorList>
            <person name="Florea S."/>
            <person name="Webb J.S."/>
            <person name="Jaromczyk J."/>
            <person name="Schardl C.L."/>
        </authorList>
    </citation>
    <scope>NUCLEOTIDE SEQUENCE [LARGE SCALE GENOMIC DNA]</scope>
    <source>
        <strain evidence="5">MV-1</strain>
    </source>
</reference>
<sequence>MQIRNLFQKDLFRPINGVVKADQLDGESVWQELDEYVVTKELDQHLRGFFSAYLNAIDNPKSSEITGKVGVWVSGFFGSGKSHFIKILSYLLENREVATNGSTKKAVEFFDGKIVDASLYGDMKRAVHSDTDVILFNIDSKADSTKNRDAILSVFLKVFNDLLGYSGDHPVIADMERYLESKGKLDTFYAAYKEVSGSNWLDERDAYHFKQDELTAALSKSLEQSIEASTKWLENAEQNFTLNIDNFVKWVKEYLEKQGPKHRIIFLVDEIGQYIGDDTHLMLSLQTITERLGTECEGRAWVVVTSQEDIDAVIGEVKASKANDFSKIQGRFKTRLSLSSSNTDEVIQARLLDKTPDAKTALAKTYGAKGDILKHQLSFSNTGMTFKNFKDEEDFIANYPFAPYQFQLVQKVFETIRKAGATGLHLSRGERSMLDAFQLAGKQIADGNVGSLVPFYLFYPSIESFLDTAVKRTIDQAGDNTSLQEFDINLLRTLFLIRYVDEMKGNIDNLVTLCVDEIDADRLALKKNIEESLQRLENQTLISHNGDNFFFLTNEERDISREIKGMKWNAGEDTKFLGELIFDDVLKGQKKHRFEKNKKDFPFNRLCDSHAVGIQNQGDLTISVISPLGDEYEYFSEAKCIGQSTADGGQVIIKLKDDLTLGKEIRTFIQTQKFISRKNDGTLPATTQRILQERASENRDRRVRLTELLEKMLLEAEFFCAGQTITPKGANGDAIARDALDYLIENSFGKLSYLTHLVPDPQREIKATLAANDISAQTLQLQGGEGNPKAVDEVRKFINLSTDQHHEVVVDELVKKYARRPYGWPENETLLILARMIVLGEVSLVTDSTVMPLERIGDTLVSPRKLPGVKIIRRRTVDSGLLQAARKLGQDVFSKMGPDGEDELYTFLREKLMSWQHDLNGYKHLADGGEYPGKNHIDDALILINKLLSEHDSYDFIERFNSSKAALLDLSDNFHDLHHFYTIQKPTWDGLRRAIGEFEPNRKELEKDVAAADALRQIGEILKAASPYKLISNAEKLIQTVRNVNGQVLDNRRQHAIGKIDAHIEAVKDKIEGSGVSGDVSHTCLSPLQNAKKQIENETSIAQIFMTQNEASDLMYEAFERLDAEIATIEAKKKGDDKPIPTPAKIKKVVKPSQMVNHFLETEEEVDEFVEKLRRTLKDAISNNQRIQIQ</sequence>
<dbReference type="AlphaFoldDB" id="A0A1E5Q4S6"/>
<dbReference type="InterPro" id="IPR058038">
    <property type="entry name" value="BREX_BrxC_wHTH"/>
</dbReference>
<gene>
    <name evidence="4" type="ORF">BEN30_16170</name>
</gene>
<dbReference type="SUPFAM" id="SSF52540">
    <property type="entry name" value="P-loop containing nucleoside triphosphate hydrolases"/>
    <property type="match status" value="1"/>
</dbReference>
<dbReference type="RefSeq" id="WP_069959207.1">
    <property type="nucleotide sequence ID" value="NZ_MCGG01000068.1"/>
</dbReference>
<dbReference type="Proteomes" id="UP000095347">
    <property type="component" value="Unassembled WGS sequence"/>
</dbReference>
<dbReference type="OrthoDB" id="3201900at2"/>
<evidence type="ECO:0000313" key="4">
    <source>
        <dbReference type="EMBL" id="OEJ64563.1"/>
    </source>
</evidence>
<evidence type="ECO:0000259" key="3">
    <source>
        <dbReference type="Pfam" id="PF25796"/>
    </source>
</evidence>
<evidence type="ECO:0000313" key="5">
    <source>
        <dbReference type="Proteomes" id="UP000095347"/>
    </source>
</evidence>
<dbReference type="Pfam" id="PF25792">
    <property type="entry name" value="BREX_BrxC_helical"/>
    <property type="match status" value="1"/>
</dbReference>
<dbReference type="NCBIfam" id="NF033441">
    <property type="entry name" value="BREX_BrxC"/>
    <property type="match status" value="1"/>
</dbReference>
<evidence type="ECO:0000259" key="1">
    <source>
        <dbReference type="Pfam" id="PF25791"/>
    </source>
</evidence>
<accession>A0A1E5Q4S6</accession>
<dbReference type="Pfam" id="PF25796">
    <property type="entry name" value="BREX_BrxC_4th"/>
    <property type="match status" value="1"/>
</dbReference>
<feature type="domain" description="Probable ATP-binding protein BrxC 4th six-stranded beta-sheet" evidence="3">
    <location>
        <begin position="568"/>
        <end position="743"/>
    </location>
</feature>
<comment type="caution">
    <text evidence="4">The sequence shown here is derived from an EMBL/GenBank/DDBJ whole genome shotgun (WGS) entry which is preliminary data.</text>
</comment>
<name>A0A1E5Q4S6_9PROT</name>
<organism evidence="4 5">
    <name type="scientific">Magnetovibrio blakemorei</name>
    <dbReference type="NCBI Taxonomy" id="28181"/>
    <lineage>
        <taxon>Bacteria</taxon>
        <taxon>Pseudomonadati</taxon>
        <taxon>Pseudomonadota</taxon>
        <taxon>Alphaproteobacteria</taxon>
        <taxon>Rhodospirillales</taxon>
        <taxon>Magnetovibrionaceae</taxon>
        <taxon>Magnetovibrio</taxon>
    </lineage>
</organism>